<reference evidence="2 3" key="1">
    <citation type="journal article" date="2021" name="Comput. Struct. Biotechnol. J.">
        <title>De novo genome assembly of the potent medicinal plant Rehmannia glutinosa using nanopore technology.</title>
        <authorList>
            <person name="Ma L."/>
            <person name="Dong C."/>
            <person name="Song C."/>
            <person name="Wang X."/>
            <person name="Zheng X."/>
            <person name="Niu Y."/>
            <person name="Chen S."/>
            <person name="Feng W."/>
        </authorList>
    </citation>
    <scope>NUCLEOTIDE SEQUENCE [LARGE SCALE GENOMIC DNA]</scope>
    <source>
        <strain evidence="2">DH-2019</strain>
    </source>
</reference>
<dbReference type="EMBL" id="JABTTQ020000013">
    <property type="protein sequence ID" value="KAK6143415.1"/>
    <property type="molecule type" value="Genomic_DNA"/>
</dbReference>
<comment type="caution">
    <text evidence="2">The sequence shown here is derived from an EMBL/GenBank/DDBJ whole genome shotgun (WGS) entry which is preliminary data.</text>
</comment>
<accession>A0ABR0WBA7</accession>
<keyword evidence="3" id="KW-1185">Reference proteome</keyword>
<gene>
    <name evidence="2" type="ORF">DH2020_023763</name>
</gene>
<evidence type="ECO:0000259" key="1">
    <source>
        <dbReference type="Pfam" id="PF26130"/>
    </source>
</evidence>
<name>A0ABR0WBA7_REHGL</name>
<proteinExistence type="predicted"/>
<evidence type="ECO:0000313" key="2">
    <source>
        <dbReference type="EMBL" id="KAK6143415.1"/>
    </source>
</evidence>
<dbReference type="InterPro" id="IPR058594">
    <property type="entry name" value="PB1-like_dom_pln"/>
</dbReference>
<sequence>MKETLISLLDAYALNMDASFSTLLKMGSTFYVGEKMGVSHIDYCDSDEMSLLEIISMANELGLKGFKCFHVSKGGVNNCMDILAIQNDNDAMKLVDFIDQNRMVGVFVEYETANVHVSEPMNENVTTQDLPNIEEPLPYWGDMENSDMDNDHMDNIDEHQGNEVDIEEQEGNENVHGIENDEVSDSDFEQSVGSDSEFSDEFVDSECEFSDEDDRMFDDHIDNEVEWGGLEMNNKKMKGPIVDLLRVVRLDSVHKGILHSILEPI</sequence>
<dbReference type="Pfam" id="PF26130">
    <property type="entry name" value="PB1-like"/>
    <property type="match status" value="1"/>
</dbReference>
<evidence type="ECO:0000313" key="3">
    <source>
        <dbReference type="Proteomes" id="UP001318860"/>
    </source>
</evidence>
<organism evidence="2 3">
    <name type="scientific">Rehmannia glutinosa</name>
    <name type="common">Chinese foxglove</name>
    <dbReference type="NCBI Taxonomy" id="99300"/>
    <lineage>
        <taxon>Eukaryota</taxon>
        <taxon>Viridiplantae</taxon>
        <taxon>Streptophyta</taxon>
        <taxon>Embryophyta</taxon>
        <taxon>Tracheophyta</taxon>
        <taxon>Spermatophyta</taxon>
        <taxon>Magnoliopsida</taxon>
        <taxon>eudicotyledons</taxon>
        <taxon>Gunneridae</taxon>
        <taxon>Pentapetalae</taxon>
        <taxon>asterids</taxon>
        <taxon>lamiids</taxon>
        <taxon>Lamiales</taxon>
        <taxon>Orobanchaceae</taxon>
        <taxon>Rehmannieae</taxon>
        <taxon>Rehmannia</taxon>
    </lineage>
</organism>
<dbReference type="Proteomes" id="UP001318860">
    <property type="component" value="Unassembled WGS sequence"/>
</dbReference>
<protein>
    <recommendedName>
        <fullName evidence="1">PB1-like domain-containing protein</fullName>
    </recommendedName>
</protein>
<feature type="domain" description="PB1-like" evidence="1">
    <location>
        <begin position="28"/>
        <end position="105"/>
    </location>
</feature>